<dbReference type="SUPFAM" id="SSF88723">
    <property type="entry name" value="PIN domain-like"/>
    <property type="match status" value="1"/>
</dbReference>
<keyword evidence="3" id="KW-1185">Reference proteome</keyword>
<sequence length="106" mass="12002">MKVVIDTNVLIAGLYSRKGSSFFILEAALSKRLSYAISPLVALEYIGKIEDKIQGGLLTLPLAYYLKIVKTLIDQGDQIFRPMLQRPTLPDNSDDKLFECVHVRRF</sequence>
<reference evidence="2" key="1">
    <citation type="journal article" date="2015" name="PeerJ">
        <title>First genomic representation of candidate bacterial phylum KSB3 points to enhanced environmental sensing as a trigger of wastewater bulking.</title>
        <authorList>
            <person name="Sekiguchi Y."/>
            <person name="Ohashi A."/>
            <person name="Parks D.H."/>
            <person name="Yamauchi T."/>
            <person name="Tyson G.W."/>
            <person name="Hugenholtz P."/>
        </authorList>
    </citation>
    <scope>NUCLEOTIDE SEQUENCE [LARGE SCALE GENOMIC DNA]</scope>
</reference>
<organism evidence="2">
    <name type="scientific">Candidatus Moduliflexus flocculans</name>
    <dbReference type="NCBI Taxonomy" id="1499966"/>
    <lineage>
        <taxon>Bacteria</taxon>
        <taxon>Candidatus Moduliflexota</taxon>
        <taxon>Candidatus Moduliflexia</taxon>
        <taxon>Candidatus Moduliflexales</taxon>
        <taxon>Candidatus Moduliflexaceae</taxon>
    </lineage>
</organism>
<dbReference type="Proteomes" id="UP000030700">
    <property type="component" value="Unassembled WGS sequence"/>
</dbReference>
<dbReference type="Pfam" id="PF13470">
    <property type="entry name" value="PIN_3"/>
    <property type="match status" value="1"/>
</dbReference>
<gene>
    <name evidence="2" type="ORF">U14_00805</name>
</gene>
<feature type="domain" description="PIN" evidence="1">
    <location>
        <begin position="2"/>
        <end position="101"/>
    </location>
</feature>
<evidence type="ECO:0000313" key="2">
    <source>
        <dbReference type="EMBL" id="GAK49582.1"/>
    </source>
</evidence>
<name>A0A0S6VXN0_9BACT</name>
<dbReference type="STRING" id="1499966.U14_00805"/>
<dbReference type="InterPro" id="IPR029060">
    <property type="entry name" value="PIN-like_dom_sf"/>
</dbReference>
<evidence type="ECO:0000259" key="1">
    <source>
        <dbReference type="Pfam" id="PF13470"/>
    </source>
</evidence>
<dbReference type="HOGENOM" id="CLU_2217827_0_0_0"/>
<dbReference type="InterPro" id="IPR002716">
    <property type="entry name" value="PIN_dom"/>
</dbReference>
<dbReference type="EMBL" id="DF820455">
    <property type="protein sequence ID" value="GAK49582.1"/>
    <property type="molecule type" value="Genomic_DNA"/>
</dbReference>
<proteinExistence type="predicted"/>
<dbReference type="AlphaFoldDB" id="A0A0S6VXN0"/>
<evidence type="ECO:0000313" key="3">
    <source>
        <dbReference type="Proteomes" id="UP000030700"/>
    </source>
</evidence>
<accession>A0A0S6VXN0</accession>
<protein>
    <recommendedName>
        <fullName evidence="1">PIN domain-containing protein</fullName>
    </recommendedName>
</protein>